<feature type="domain" description="Ig-like" evidence="6">
    <location>
        <begin position="809"/>
        <end position="911"/>
    </location>
</feature>
<dbReference type="Pfam" id="PF08205">
    <property type="entry name" value="C2-set_2"/>
    <property type="match status" value="2"/>
</dbReference>
<feature type="region of interest" description="Disordered" evidence="4">
    <location>
        <begin position="264"/>
        <end position="285"/>
    </location>
</feature>
<feature type="region of interest" description="Disordered" evidence="4">
    <location>
        <begin position="1275"/>
        <end position="1298"/>
    </location>
</feature>
<feature type="domain" description="Ig-like" evidence="6">
    <location>
        <begin position="465"/>
        <end position="576"/>
    </location>
</feature>
<feature type="domain" description="Ig-like" evidence="6">
    <location>
        <begin position="918"/>
        <end position="1024"/>
    </location>
</feature>
<gene>
    <name evidence="7" type="primary">HMCN1_2</name>
    <name evidence="7" type="ORF">g.34632</name>
</gene>
<keyword evidence="3" id="KW-1015">Disulfide bond</keyword>
<dbReference type="InterPro" id="IPR013783">
    <property type="entry name" value="Ig-like_fold"/>
</dbReference>
<dbReference type="PANTHER" id="PTHR23278">
    <property type="entry name" value="SIDESTEP PROTEIN"/>
    <property type="match status" value="1"/>
</dbReference>
<keyword evidence="5" id="KW-1133">Transmembrane helix</keyword>
<feature type="compositionally biased region" description="Polar residues" evidence="4">
    <location>
        <begin position="1422"/>
        <end position="1444"/>
    </location>
</feature>
<accession>A0A2S2P616</accession>
<dbReference type="PANTHER" id="PTHR23278:SF19">
    <property type="entry name" value="OBSCURIN"/>
    <property type="match status" value="1"/>
</dbReference>
<feature type="region of interest" description="Disordered" evidence="4">
    <location>
        <begin position="1416"/>
        <end position="1444"/>
    </location>
</feature>
<dbReference type="GO" id="GO:0016020">
    <property type="term" value="C:membrane"/>
    <property type="evidence" value="ECO:0007669"/>
    <property type="project" value="UniProtKB-SubCell"/>
</dbReference>
<feature type="region of interest" description="Disordered" evidence="4">
    <location>
        <begin position="1457"/>
        <end position="1478"/>
    </location>
</feature>
<dbReference type="SMART" id="SM00408">
    <property type="entry name" value="IGc2"/>
    <property type="match status" value="2"/>
</dbReference>
<dbReference type="SMART" id="SM00409">
    <property type="entry name" value="IG"/>
    <property type="match status" value="4"/>
</dbReference>
<feature type="region of interest" description="Disordered" evidence="4">
    <location>
        <begin position="434"/>
        <end position="456"/>
    </location>
</feature>
<dbReference type="CDD" id="cd00096">
    <property type="entry name" value="Ig"/>
    <property type="match status" value="1"/>
</dbReference>
<feature type="region of interest" description="Disordered" evidence="4">
    <location>
        <begin position="768"/>
        <end position="791"/>
    </location>
</feature>
<feature type="region of interest" description="Disordered" evidence="4">
    <location>
        <begin position="1127"/>
        <end position="1146"/>
    </location>
</feature>
<sequence length="1598" mass="174712">MAITMSLEPAMVGERRFKSNQVARVVRKSHDDYHRSCGTSPFVGGDSDCYNYCQRDVGGVDQTSAVLQEMRPPVQRDNIGGGGVIHHRVTCNNGEKPGNVEVPVDWVKPRVTGDADTKVGDADDYHPVRRRLVADCERDEIVTIASAVADDVSPENQRQRLDDCKQQWFGNCWRPKPSFAVTDIHQHHHRRVHRHHRHHHHYTHHLHMWTSSCCWWLLVFYAVVVVVASFARAAHSAKDVPVYHVRAVAGQQARLPCDISLVSDEEDDLSDPGADSPPLDGESSLASGANLRDAVLLVLWYRDDLGTPIYSVDARSTSHQPYDSTSYHLMTTGAERWSDQRVFGDRAHFHVNAGTTEEEVKSKINNQKKSTVSTYYSSELRIDRVSVKDAIHLYRCRVDFRLAQTRNSKVNLTVIVPPDRMEIMDLATGRQLLRRQDGDSVNSKNDRGSEASTTTTTTVVGPYVEGSDVRVRCRVYGGKPRPRVAWFRDNRLLKPESDDPDNINGAQQQDVTAIDGYATATVTSSSSTSTGGDNSEGILEVDLTLTGLTRSDLHTELTCRVWNYFYDDDEYSIIVTNSGSSNIDTNIEKENMSGEVDPSRWTLRQRQSSLTAVVHVDMNFPPLTVQILPIAENGHLSGIDNDLQPPPFPQSSAKMTPLTLPEDDDRLSVHSSKIQEQRQLQPLTAGRKYELPCRAYGSRPPAKLTWWMDGRRLDTTRETTSTDGNSTTSVLTFVPVKPTTKSRYREPGEADEHRTPDYDGRLTCRAENPQHQLSTSQRKHTIAAGSDSSDDAGTPFIQSTWLLRIQYVPVTQITLGTNLRADDIREGTDVYFDCTVDAVPPAYKVQWKRDGVELHHNAGGSSSITGSGSTTTIIISNQSLVLQGVSRRESGHYTCGAENAEGPGPHSKSIHLDVLYAPTCTPSNSAGKAVQRVVYGVAKKETVTIACHVQANPPPTEYRWSFNNTISSIATGGGAGSTSTGSLIKQRFSSIGNLAGSSLNSSRVLTYAPRTDFDYGTVECWARNRVGMQAHPCVYHVIAAGRPDRVTNCTVVNSRAAMNLNGTRRLRSSKNSGSHIFIRCTEGYDGGLPQRLWAEIREDSKVQHSDVGGDDLGGDLVLNITGIDEQDQPGFSDLSSDENKRSENAASPPVKVFVARGLKLGAVYRVDVMASNAKGRSEPLTLMVSIPMGMTTVDSNEQNQNGISNTMTTIEGQDPDRARNLLLEQQREQERDRRLQENGGGVGDFRMTRAMAIVLLVAGSLVVVACGAATFLRYRRDDDDGDDNDDDDRDNGRGPERTIVDASTVCIAGPGNKPDGPVHCQPANVDGCAVPPNGAMPNNNNVGANFGNGNSNGGKNMTANDNGKEFHCGNVVGGRVVGGLQRICSNTIGRATPIGASCTDGGGSQQDVVSGAPIALVPPSRVSPTTLLRGTPSSNNAHQSSYGATCKPSLQQKMSLTGSAANEQPGPGRIPQSYHSKNPDIIPAPLMSPGNVYNNYNSDLGDPVDSMTLIMASSTSSSPIHNHRQQQVHQHNRYNNPTGQYHSGVMTLRRPVVINTQYYGGGGGGGNLQRNNQQPPDVSTKNQYKKITINTYLIFYLV</sequence>
<evidence type="ECO:0000256" key="3">
    <source>
        <dbReference type="ARBA" id="ARBA00023157"/>
    </source>
</evidence>
<keyword evidence="2 5" id="KW-0472">Membrane</keyword>
<feature type="compositionally biased region" description="Acidic residues" evidence="4">
    <location>
        <begin position="1279"/>
        <end position="1289"/>
    </location>
</feature>
<dbReference type="PROSITE" id="PS50835">
    <property type="entry name" value="IG_LIKE"/>
    <property type="match status" value="4"/>
</dbReference>
<dbReference type="Pfam" id="PF13927">
    <property type="entry name" value="Ig_3"/>
    <property type="match status" value="1"/>
</dbReference>
<dbReference type="InterPro" id="IPR003599">
    <property type="entry name" value="Ig_sub"/>
</dbReference>
<dbReference type="InterPro" id="IPR003598">
    <property type="entry name" value="Ig_sub2"/>
</dbReference>
<keyword evidence="5" id="KW-0812">Transmembrane</keyword>
<dbReference type="EMBL" id="GGMR01012261">
    <property type="protein sequence ID" value="MBY24880.1"/>
    <property type="molecule type" value="Transcribed_RNA"/>
</dbReference>
<evidence type="ECO:0000256" key="2">
    <source>
        <dbReference type="ARBA" id="ARBA00023136"/>
    </source>
</evidence>
<evidence type="ECO:0000259" key="6">
    <source>
        <dbReference type="PROSITE" id="PS50835"/>
    </source>
</evidence>
<dbReference type="InterPro" id="IPR013162">
    <property type="entry name" value="CD80_C2-set"/>
</dbReference>
<dbReference type="Gene3D" id="2.60.40.10">
    <property type="entry name" value="Immunoglobulins"/>
    <property type="match status" value="5"/>
</dbReference>
<reference evidence="7" key="1">
    <citation type="submission" date="2018-04" db="EMBL/GenBank/DDBJ databases">
        <title>Transcriptome of Schizaphis graminum biotype I.</title>
        <authorList>
            <person name="Scully E.D."/>
            <person name="Geib S.M."/>
            <person name="Palmer N.A."/>
            <person name="Koch K."/>
            <person name="Bradshaw J."/>
            <person name="Heng-Moss T."/>
            <person name="Sarath G."/>
        </authorList>
    </citation>
    <scope>NUCLEOTIDE SEQUENCE</scope>
</reference>
<feature type="compositionally biased region" description="Basic and acidic residues" evidence="4">
    <location>
        <begin position="434"/>
        <end position="449"/>
    </location>
</feature>
<evidence type="ECO:0000256" key="4">
    <source>
        <dbReference type="SAM" id="MobiDB-lite"/>
    </source>
</evidence>
<dbReference type="InterPro" id="IPR007110">
    <property type="entry name" value="Ig-like_dom"/>
</dbReference>
<feature type="transmembrane region" description="Helical" evidence="5">
    <location>
        <begin position="1250"/>
        <end position="1272"/>
    </location>
</feature>
<evidence type="ECO:0000313" key="7">
    <source>
        <dbReference type="EMBL" id="MBY24880.1"/>
    </source>
</evidence>
<dbReference type="SUPFAM" id="SSF48726">
    <property type="entry name" value="Immunoglobulin"/>
    <property type="match status" value="4"/>
</dbReference>
<comment type="subcellular location">
    <subcellularLocation>
        <location evidence="1">Membrane</location>
        <topology evidence="1">Single-pass membrane protein</topology>
    </subcellularLocation>
</comment>
<evidence type="ECO:0000256" key="1">
    <source>
        <dbReference type="ARBA" id="ARBA00004167"/>
    </source>
</evidence>
<proteinExistence type="predicted"/>
<name>A0A2S2P616_SCHGA</name>
<organism evidence="7">
    <name type="scientific">Schizaphis graminum</name>
    <name type="common">Green bug aphid</name>
    <dbReference type="NCBI Taxonomy" id="13262"/>
    <lineage>
        <taxon>Eukaryota</taxon>
        <taxon>Metazoa</taxon>
        <taxon>Ecdysozoa</taxon>
        <taxon>Arthropoda</taxon>
        <taxon>Hexapoda</taxon>
        <taxon>Insecta</taxon>
        <taxon>Pterygota</taxon>
        <taxon>Neoptera</taxon>
        <taxon>Paraneoptera</taxon>
        <taxon>Hemiptera</taxon>
        <taxon>Sternorrhyncha</taxon>
        <taxon>Aphidomorpha</taxon>
        <taxon>Aphidoidea</taxon>
        <taxon>Aphididae</taxon>
        <taxon>Aphidini</taxon>
        <taxon>Schizaphis</taxon>
    </lineage>
</organism>
<protein>
    <submittedName>
        <fullName evidence="7">Hemicentin-1</fullName>
    </submittedName>
</protein>
<evidence type="ECO:0000256" key="5">
    <source>
        <dbReference type="SAM" id="Phobius"/>
    </source>
</evidence>
<feature type="domain" description="Ig-like" evidence="6">
    <location>
        <begin position="672"/>
        <end position="783"/>
    </location>
</feature>
<dbReference type="InterPro" id="IPR036179">
    <property type="entry name" value="Ig-like_dom_sf"/>
</dbReference>